<gene>
    <name evidence="2" type="ORF">SAMN04487966_101293</name>
</gene>
<dbReference type="AlphaFoldDB" id="A0A1I7MEF3"/>
<dbReference type="InterPro" id="IPR020579">
    <property type="entry name" value="Exonuc_VII_lsu_C"/>
</dbReference>
<dbReference type="Pfam" id="PF02601">
    <property type="entry name" value="Exonuc_VII_L"/>
    <property type="match status" value="1"/>
</dbReference>
<evidence type="ECO:0000259" key="1">
    <source>
        <dbReference type="Pfam" id="PF02601"/>
    </source>
</evidence>
<proteinExistence type="predicted"/>
<feature type="domain" description="Exonuclease VII large subunit C-terminal" evidence="1">
    <location>
        <begin position="129"/>
        <end position="303"/>
    </location>
</feature>
<keyword evidence="2" id="KW-0378">Hydrolase</keyword>
<sequence>MREFSSGLDGDLELESVVWAEIGDVVQPSTEDRVDDVKRALAACGEEGQAFIDELDLLLPQLIVGWSAYASQRVQHVAVRDGDPQTVARVTALLRSLSDFLWRHNSVGLKTGEMNNISFASTAPGPQLLLDAASSRALPRKKWRVGVIVPGGEAARSDIAELEDHPELECSLRTVYRSSANFAAQMSSALAAFKSDQDAIVIAYGGGSKDNLAKVHAALEPHLEGLEVPCWVAVGHASDPMSVENLAVRVCRTPSDARTLFLAETVQYEQRLGMILATGTRSLENGAKSVGSGSSIERALKELEDEVMDARRMHLQHRG</sequence>
<keyword evidence="2" id="KW-0540">Nuclease</keyword>
<evidence type="ECO:0000313" key="2">
    <source>
        <dbReference type="EMBL" id="SFV20298.1"/>
    </source>
</evidence>
<accession>A0A1I7MEF3</accession>
<dbReference type="GO" id="GO:0008855">
    <property type="term" value="F:exodeoxyribonuclease VII activity"/>
    <property type="evidence" value="ECO:0007669"/>
    <property type="project" value="InterPro"/>
</dbReference>
<keyword evidence="3" id="KW-1185">Reference proteome</keyword>
<dbReference type="Proteomes" id="UP000198881">
    <property type="component" value="Unassembled WGS sequence"/>
</dbReference>
<keyword evidence="2" id="KW-0269">Exonuclease</keyword>
<name>A0A1I7MEF3_9MICC</name>
<dbReference type="EMBL" id="FPCG01000001">
    <property type="protein sequence ID" value="SFV20298.1"/>
    <property type="molecule type" value="Genomic_DNA"/>
</dbReference>
<protein>
    <submittedName>
        <fullName evidence="2">Exonuclease VII, large subunit</fullName>
    </submittedName>
</protein>
<reference evidence="2 3" key="1">
    <citation type="submission" date="2016-10" db="EMBL/GenBank/DDBJ databases">
        <authorList>
            <person name="de Groot N.N."/>
        </authorList>
    </citation>
    <scope>NUCLEOTIDE SEQUENCE [LARGE SCALE GENOMIC DNA]</scope>
    <source>
        <strain evidence="2 3">CGMCC 1.7054</strain>
    </source>
</reference>
<organism evidence="2 3">
    <name type="scientific">Micrococcus terreus</name>
    <dbReference type="NCBI Taxonomy" id="574650"/>
    <lineage>
        <taxon>Bacteria</taxon>
        <taxon>Bacillati</taxon>
        <taxon>Actinomycetota</taxon>
        <taxon>Actinomycetes</taxon>
        <taxon>Micrococcales</taxon>
        <taxon>Micrococcaceae</taxon>
        <taxon>Micrococcus</taxon>
    </lineage>
</organism>
<evidence type="ECO:0000313" key="3">
    <source>
        <dbReference type="Proteomes" id="UP000198881"/>
    </source>
</evidence>
<dbReference type="STRING" id="574650.SAMN04487966_101293"/>